<reference evidence="3 4" key="1">
    <citation type="submission" date="2014-06" db="EMBL/GenBank/DDBJ databases">
        <title>Genomes of Alteromonas australica, a world apart.</title>
        <authorList>
            <person name="Gonzaga A."/>
            <person name="Lopez-Perez M."/>
            <person name="Rodriguez-Valera F."/>
        </authorList>
    </citation>
    <scope>NUCLEOTIDE SEQUENCE [LARGE SCALE GENOMIC DNA]</scope>
    <source>
        <strain evidence="3 4">H 17</strain>
    </source>
</reference>
<dbReference type="eggNOG" id="COG4995">
    <property type="taxonomic scope" value="Bacteria"/>
</dbReference>
<organism evidence="3 4">
    <name type="scientific">Alteromonas australica</name>
    <dbReference type="NCBI Taxonomy" id="589873"/>
    <lineage>
        <taxon>Bacteria</taxon>
        <taxon>Pseudomonadati</taxon>
        <taxon>Pseudomonadota</taxon>
        <taxon>Gammaproteobacteria</taxon>
        <taxon>Alteromonadales</taxon>
        <taxon>Alteromonadaceae</taxon>
        <taxon>Alteromonas/Salinimonas group</taxon>
        <taxon>Alteromonas</taxon>
    </lineage>
</organism>
<evidence type="ECO:0000259" key="1">
    <source>
        <dbReference type="Pfam" id="PF12770"/>
    </source>
</evidence>
<dbReference type="PANTHER" id="PTHR10098:SF108">
    <property type="entry name" value="TETRATRICOPEPTIDE REPEAT PROTEIN 28"/>
    <property type="match status" value="1"/>
</dbReference>
<proteinExistence type="predicted"/>
<dbReference type="InterPro" id="IPR011990">
    <property type="entry name" value="TPR-like_helical_dom_sf"/>
</dbReference>
<accession>A0A075P4V0</accession>
<dbReference type="Gene3D" id="1.25.40.10">
    <property type="entry name" value="Tetratricopeptide repeat domain"/>
    <property type="match status" value="1"/>
</dbReference>
<dbReference type="InterPro" id="IPR024983">
    <property type="entry name" value="CHAT_dom"/>
</dbReference>
<name>A0A075P4V0_9ALTE</name>
<dbReference type="Pfam" id="PF12770">
    <property type="entry name" value="CHAT"/>
    <property type="match status" value="1"/>
</dbReference>
<dbReference type="AlphaFoldDB" id="A0A075P4V0"/>
<dbReference type="KEGG" id="aal:EP13_15570"/>
<evidence type="ECO:0000259" key="2">
    <source>
        <dbReference type="Pfam" id="PF17874"/>
    </source>
</evidence>
<dbReference type="Proteomes" id="UP000056090">
    <property type="component" value="Chromosome"/>
</dbReference>
<feature type="domain" description="CHAT" evidence="1">
    <location>
        <begin position="731"/>
        <end position="1008"/>
    </location>
</feature>
<evidence type="ECO:0000313" key="4">
    <source>
        <dbReference type="Proteomes" id="UP000056090"/>
    </source>
</evidence>
<keyword evidence="4" id="KW-1185">Reference proteome</keyword>
<dbReference type="InterPro" id="IPR041617">
    <property type="entry name" value="TPR_MalT"/>
</dbReference>
<dbReference type="SUPFAM" id="SSF48452">
    <property type="entry name" value="TPR-like"/>
    <property type="match status" value="1"/>
</dbReference>
<dbReference type="InterPro" id="IPR019734">
    <property type="entry name" value="TPR_rpt"/>
</dbReference>
<gene>
    <name evidence="3" type="ORF">EP13_15570</name>
</gene>
<protein>
    <submittedName>
        <fullName evidence="3">Uncharacterized protein</fullName>
    </submittedName>
</protein>
<feature type="domain" description="MalT-like TPR region" evidence="2">
    <location>
        <begin position="277"/>
        <end position="423"/>
    </location>
</feature>
<dbReference type="EMBL" id="CP008849">
    <property type="protein sequence ID" value="AIF99985.1"/>
    <property type="molecule type" value="Genomic_DNA"/>
</dbReference>
<dbReference type="PROSITE" id="PS51257">
    <property type="entry name" value="PROKAR_LIPOPROTEIN"/>
    <property type="match status" value="1"/>
</dbReference>
<dbReference type="SMART" id="SM00028">
    <property type="entry name" value="TPR"/>
    <property type="match status" value="4"/>
</dbReference>
<dbReference type="Pfam" id="PF17874">
    <property type="entry name" value="TPR_MalT"/>
    <property type="match status" value="1"/>
</dbReference>
<sequence length="1020" mass="113950">MYIPLKAIAAITILFIAVFSCPRLVAEEYDITLPESAAFGGQFVRISYTGEAIEFIVHHSTEPSIRLSAPFLLSQIEYLYLPASSTPYSLVAKSQYPLLFRASDVGVEVVDETRLLKADINQVTQWQEENWVEDAAKFHQQPSCVVKKKMLNDLLEQNRLEEILAPSEQPQVSAFSDQCGIYPVFAAEAYFRLMNFEEASRGFKHTQSQSGMSSAPPYDVAYVNLMRGFSDILRGDERADMHTIYEGWEFLQYAKSLIEAHQLNELLPELHNARATYFRVTGDLVAAADELDTAIAVSRAFEKYNHVASYLNNLAVLHRALGNLAAAQRTYSQSIQLARMSNDALALTIQHDNLASTYIELGDLPAAARYFSYSVDINKQMGRGAYTAEALLGLADIALAQGNAGLADTYLNQAQPIITPTSFRESSQYHTLRSAFYAETKQPNKAKQAAALAFEQVAALSDTRHKMNVLFTLARSAIAIQEVEMAEVYLQSALAYIKPKHPHLIEYYELKNALFLQHAKPLTESQKATVENNFTAALSLVNEVENTLSIYRLGPTFKNKVRLLIDSYVEYLLANNSNTSAQKVLEVMDNYQSSMLRKSRQFYSQYGQDIALEENNTTAEMEVNLLSVGESNLAAQAQIDISLEKRDALRAHGRQVSLDVDRTHAYQFERLIDKLQQHEALVRLIDLPKHTHLIVGTKQGWRRFSIGKTMRDKLHQQEGVVTWIKADELLPLEYFKSQSISKLILVSDHLTHTIAFSALPMPDNATHVIDHFEVVRAFSVLDYFNPDPSSATQGSHIAVFANPRFNSPASGISNKATLTWRKAMPPLVFSEREASSIQQHFSHASVVTALGAQANSDVLMSDEFGHAKLLHIATHGFYDPEYPGIVGLVTSDAATRRYLPGFVSLTQLLSRPFSADLVVLSGCDTLRGEIWLSEGQNSLSRGMLAQGAGSVLGTLWKVPDRATATFMEHFYASLATTHNASRALQIAKQKMKRNPRFRSPRYWGAFVLTVAHQKAETIQF</sequence>
<dbReference type="RefSeq" id="WP_044058024.1">
    <property type="nucleotide sequence ID" value="NZ_CBCSKJ010000002.1"/>
</dbReference>
<dbReference type="GeneID" id="78256306"/>
<evidence type="ECO:0000313" key="3">
    <source>
        <dbReference type="EMBL" id="AIF99985.1"/>
    </source>
</evidence>
<dbReference type="PANTHER" id="PTHR10098">
    <property type="entry name" value="RAPSYN-RELATED"/>
    <property type="match status" value="1"/>
</dbReference>